<gene>
    <name evidence="2" type="ORF">DLAC_10192</name>
</gene>
<evidence type="ECO:0000256" key="1">
    <source>
        <dbReference type="SAM" id="MobiDB-lite"/>
    </source>
</evidence>
<dbReference type="AlphaFoldDB" id="A0A151Z6B8"/>
<sequence>MGNGLTTPNYLNCIPSLPSYQNKINGYQQNIKKINVSPSPSLHNSIIAGIEKIQLDNDDSENDNNDDDHVLYSDNDDDSSDSDSEEETDSNETSDESDENVHKQYKTNNRSEQEQIVPESSDIIVGSMRDGQLSVKDKESMRIINAIRKITNDKKVKRSILKAAKKHGIMELVNPLLEGKVNEEDEDRVIDEIVNKCGSFGNKKKKVNTRNQKNASDEDDEEEEEEEDGVKKKEFPILPLIVFFVILSYAQESSNMCVFGKLYKVGTTFFSLS</sequence>
<evidence type="ECO:0000313" key="3">
    <source>
        <dbReference type="Proteomes" id="UP000076078"/>
    </source>
</evidence>
<dbReference type="Proteomes" id="UP000076078">
    <property type="component" value="Unassembled WGS sequence"/>
</dbReference>
<keyword evidence="3" id="KW-1185">Reference proteome</keyword>
<dbReference type="InParanoid" id="A0A151Z6B8"/>
<feature type="region of interest" description="Disordered" evidence="1">
    <location>
        <begin position="204"/>
        <end position="229"/>
    </location>
</feature>
<protein>
    <submittedName>
        <fullName evidence="2">Uncharacterized protein</fullName>
    </submittedName>
</protein>
<comment type="caution">
    <text evidence="2">The sequence shown here is derived from an EMBL/GenBank/DDBJ whole genome shotgun (WGS) entry which is preliminary data.</text>
</comment>
<feature type="compositionally biased region" description="Acidic residues" evidence="1">
    <location>
        <begin position="57"/>
        <end position="66"/>
    </location>
</feature>
<feature type="compositionally biased region" description="Acidic residues" evidence="1">
    <location>
        <begin position="217"/>
        <end position="228"/>
    </location>
</feature>
<accession>A0A151Z6B8</accession>
<organism evidence="2 3">
    <name type="scientific">Tieghemostelium lacteum</name>
    <name type="common">Slime mold</name>
    <name type="synonym">Dictyostelium lacteum</name>
    <dbReference type="NCBI Taxonomy" id="361077"/>
    <lineage>
        <taxon>Eukaryota</taxon>
        <taxon>Amoebozoa</taxon>
        <taxon>Evosea</taxon>
        <taxon>Eumycetozoa</taxon>
        <taxon>Dictyostelia</taxon>
        <taxon>Dictyosteliales</taxon>
        <taxon>Raperosteliaceae</taxon>
        <taxon>Tieghemostelium</taxon>
    </lineage>
</organism>
<evidence type="ECO:0000313" key="2">
    <source>
        <dbReference type="EMBL" id="KYQ89511.1"/>
    </source>
</evidence>
<feature type="region of interest" description="Disordered" evidence="1">
    <location>
        <begin position="57"/>
        <end position="120"/>
    </location>
</feature>
<reference evidence="2 3" key="1">
    <citation type="submission" date="2015-12" db="EMBL/GenBank/DDBJ databases">
        <title>Dictyostelia acquired genes for synthesis and detection of signals that induce cell-type specialization by lateral gene transfer from prokaryotes.</title>
        <authorList>
            <person name="Gloeckner G."/>
            <person name="Schaap P."/>
        </authorList>
    </citation>
    <scope>NUCLEOTIDE SEQUENCE [LARGE SCALE GENOMIC DNA]</scope>
    <source>
        <strain evidence="2 3">TK</strain>
    </source>
</reference>
<proteinExistence type="predicted"/>
<name>A0A151Z6B8_TIELA</name>
<feature type="compositionally biased region" description="Acidic residues" evidence="1">
    <location>
        <begin position="74"/>
        <end position="98"/>
    </location>
</feature>
<dbReference type="EMBL" id="LODT01000041">
    <property type="protein sequence ID" value="KYQ89511.1"/>
    <property type="molecule type" value="Genomic_DNA"/>
</dbReference>